<dbReference type="CDD" id="cd00093">
    <property type="entry name" value="HTH_XRE"/>
    <property type="match status" value="1"/>
</dbReference>
<dbReference type="RefSeq" id="WP_019686707.1">
    <property type="nucleotide sequence ID" value="NZ_CP036496.1"/>
</dbReference>
<protein>
    <submittedName>
        <fullName evidence="2">Helix-turn-helix domain</fullName>
    </submittedName>
</protein>
<feature type="domain" description="HTH cro/C1-type" evidence="1">
    <location>
        <begin position="18"/>
        <end position="85"/>
    </location>
</feature>
<dbReference type="InterPro" id="IPR001387">
    <property type="entry name" value="Cro/C1-type_HTH"/>
</dbReference>
<accession>A0A378XVC2</accession>
<dbReference type="EMBL" id="UGSC01000001">
    <property type="protein sequence ID" value="SUA68319.1"/>
    <property type="molecule type" value="Genomic_DNA"/>
</dbReference>
<organism evidence="2 3">
    <name type="scientific">Paenibacillus polymyxa</name>
    <name type="common">Bacillus polymyxa</name>
    <dbReference type="NCBI Taxonomy" id="1406"/>
    <lineage>
        <taxon>Bacteria</taxon>
        <taxon>Bacillati</taxon>
        <taxon>Bacillota</taxon>
        <taxon>Bacilli</taxon>
        <taxon>Bacillales</taxon>
        <taxon>Paenibacillaceae</taxon>
        <taxon>Paenibacillus</taxon>
    </lineage>
</organism>
<dbReference type="InterPro" id="IPR010982">
    <property type="entry name" value="Lambda_DNA-bd_dom_sf"/>
</dbReference>
<dbReference type="Proteomes" id="UP000254400">
    <property type="component" value="Unassembled WGS sequence"/>
</dbReference>
<dbReference type="SUPFAM" id="SSF47413">
    <property type="entry name" value="lambda repressor-like DNA-binding domains"/>
    <property type="match status" value="1"/>
</dbReference>
<dbReference type="GeneID" id="93350409"/>
<dbReference type="Gene3D" id="1.10.260.40">
    <property type="entry name" value="lambda repressor-like DNA-binding domains"/>
    <property type="match status" value="1"/>
</dbReference>
<reference evidence="2 3" key="1">
    <citation type="submission" date="2018-06" db="EMBL/GenBank/DDBJ databases">
        <authorList>
            <consortium name="Pathogen Informatics"/>
            <person name="Doyle S."/>
        </authorList>
    </citation>
    <scope>NUCLEOTIDE SEQUENCE [LARGE SCALE GENOMIC DNA]</scope>
    <source>
        <strain evidence="2 3">NCTC10343</strain>
    </source>
</reference>
<dbReference type="PROSITE" id="PS50943">
    <property type="entry name" value="HTH_CROC1"/>
    <property type="match status" value="1"/>
</dbReference>
<dbReference type="Pfam" id="PF12844">
    <property type="entry name" value="HTH_19"/>
    <property type="match status" value="1"/>
</dbReference>
<dbReference type="GO" id="GO:0003677">
    <property type="term" value="F:DNA binding"/>
    <property type="evidence" value="ECO:0007669"/>
    <property type="project" value="InterPro"/>
</dbReference>
<gene>
    <name evidence="2" type="ORF">NCTC10343_01622</name>
</gene>
<evidence type="ECO:0000313" key="3">
    <source>
        <dbReference type="Proteomes" id="UP000254400"/>
    </source>
</evidence>
<evidence type="ECO:0000313" key="2">
    <source>
        <dbReference type="EMBL" id="SUA68319.1"/>
    </source>
</evidence>
<dbReference type="SMART" id="SM00530">
    <property type="entry name" value="HTH_XRE"/>
    <property type="match status" value="1"/>
</dbReference>
<name>A0A378XVC2_PAEPO</name>
<sequence>MSTVNNNLNTIGERLFVLRKSKNLSMQELASQLLIPVSRVDNKDIVRYKAVAQSTINNIEKDINKPTSDIIIAICNFFDVSADWFLTGKEYEPRKEEQVKFSASIKLDDNYDEHNDMQRFIYETAINYVQSDEFTEKITKKIKDKIKKEDS</sequence>
<dbReference type="AlphaFoldDB" id="A0A378XVC2"/>
<proteinExistence type="predicted"/>
<evidence type="ECO:0000259" key="1">
    <source>
        <dbReference type="PROSITE" id="PS50943"/>
    </source>
</evidence>